<dbReference type="InterPro" id="IPR039261">
    <property type="entry name" value="FNR_nucleotide-bd"/>
</dbReference>
<reference evidence="2 3" key="1">
    <citation type="journal article" date="2015" name="Genome Announc.">
        <title>Complete Genome Sequence of Corynebacterium camporealensis DSM 44610, Isolated from the Milk of a Manchega Sheep with Subclinical Mastitis.</title>
        <authorList>
            <person name="Ruckert C."/>
            <person name="Albersmeier A."/>
            <person name="Winkler A."/>
            <person name="Tauch A."/>
        </authorList>
    </citation>
    <scope>NUCLEOTIDE SEQUENCE [LARGE SCALE GENOMIC DNA]</scope>
    <source>
        <strain evidence="2 3">DSM 44610</strain>
    </source>
</reference>
<dbReference type="InterPro" id="IPR039374">
    <property type="entry name" value="SIP_fam"/>
</dbReference>
<evidence type="ECO:0000313" key="3">
    <source>
        <dbReference type="Proteomes" id="UP000033566"/>
    </source>
</evidence>
<dbReference type="PATRIC" id="fig|161896.4.peg.455"/>
<evidence type="ECO:0000259" key="1">
    <source>
        <dbReference type="PROSITE" id="PS51384"/>
    </source>
</evidence>
<evidence type="ECO:0000313" key="2">
    <source>
        <dbReference type="EMBL" id="AKE38444.1"/>
    </source>
</evidence>
<organism evidence="2 3">
    <name type="scientific">Corynebacterium camporealensis</name>
    <dbReference type="NCBI Taxonomy" id="161896"/>
    <lineage>
        <taxon>Bacteria</taxon>
        <taxon>Bacillati</taxon>
        <taxon>Actinomycetota</taxon>
        <taxon>Actinomycetes</taxon>
        <taxon>Mycobacteriales</taxon>
        <taxon>Corynebacteriaceae</taxon>
        <taxon>Corynebacterium</taxon>
    </lineage>
</organism>
<dbReference type="InterPro" id="IPR017927">
    <property type="entry name" value="FAD-bd_FR_type"/>
</dbReference>
<dbReference type="HOGENOM" id="CLU_040923_2_0_11"/>
<dbReference type="Gene3D" id="3.40.50.80">
    <property type="entry name" value="Nucleotide-binding domain of ferredoxin-NADP reductase (FNR) module"/>
    <property type="match status" value="1"/>
</dbReference>
<feature type="domain" description="FAD-binding FR-type" evidence="1">
    <location>
        <begin position="3"/>
        <end position="131"/>
    </location>
</feature>
<dbReference type="InterPro" id="IPR007037">
    <property type="entry name" value="SIP_rossman_dom"/>
</dbReference>
<name>A0A0F6T9U7_9CORY</name>
<dbReference type="SUPFAM" id="SSF63380">
    <property type="entry name" value="Riboflavin synthase domain-like"/>
    <property type="match status" value="1"/>
</dbReference>
<keyword evidence="3" id="KW-1185">Reference proteome</keyword>
<sequence>MSFIPYLATVIDSQRISPNFQRVRLSGLDNMGPAVPIRDLRIKLILPGPHGLIDLPEDWFGTWRAADPATRGVMRTYSVRALSDGLLTIDFALHHGPASHWATHTRPGDQIHVIAPTLNDDSGSGIEFNPGNAHTAHLYGDDTALPAIAQILTEWPAGLRGTVHLDLPDPADRQELLRPAGVDIHWPDRTGPAGTALIDALATQLGQTPTAADTTEDSGPGTFWETPNYSSLGEELDSPTTAEGEYWWIAGEAGIVKQMRRMLVRDAGIPRAQVSFMGYWKRGFAEGS</sequence>
<accession>A0A0F6T9U7</accession>
<dbReference type="EMBL" id="CP011311">
    <property type="protein sequence ID" value="AKE38444.1"/>
    <property type="molecule type" value="Genomic_DNA"/>
</dbReference>
<dbReference type="KEGG" id="ccj:UL81_02315"/>
<dbReference type="Pfam" id="PF04954">
    <property type="entry name" value="SIP"/>
    <property type="match status" value="1"/>
</dbReference>
<dbReference type="PROSITE" id="PS51384">
    <property type="entry name" value="FAD_FR"/>
    <property type="match status" value="1"/>
</dbReference>
<dbReference type="PANTHER" id="PTHR30157">
    <property type="entry name" value="FERRIC REDUCTASE, NADPH-DEPENDENT"/>
    <property type="match status" value="1"/>
</dbReference>
<dbReference type="Pfam" id="PF08021">
    <property type="entry name" value="FAD_binding_9"/>
    <property type="match status" value="1"/>
</dbReference>
<dbReference type="OrthoDB" id="3291337at2"/>
<dbReference type="PANTHER" id="PTHR30157:SF0">
    <property type="entry name" value="NADPH-DEPENDENT FERRIC-CHELATE REDUCTASE"/>
    <property type="match status" value="1"/>
</dbReference>
<dbReference type="AlphaFoldDB" id="A0A0F6T9U7"/>
<dbReference type="InterPro" id="IPR017938">
    <property type="entry name" value="Riboflavin_synthase-like_b-brl"/>
</dbReference>
<dbReference type="Proteomes" id="UP000033566">
    <property type="component" value="Chromosome"/>
</dbReference>
<dbReference type="RefSeq" id="WP_035106669.1">
    <property type="nucleotide sequence ID" value="NZ_CP011311.1"/>
</dbReference>
<dbReference type="GO" id="GO:0016491">
    <property type="term" value="F:oxidoreductase activity"/>
    <property type="evidence" value="ECO:0007669"/>
    <property type="project" value="InterPro"/>
</dbReference>
<dbReference type="Gene3D" id="2.40.30.10">
    <property type="entry name" value="Translation factors"/>
    <property type="match status" value="1"/>
</dbReference>
<protein>
    <submittedName>
        <fullName evidence="2">Siderophore-interacting protein</fullName>
    </submittedName>
</protein>
<dbReference type="CDD" id="cd06193">
    <property type="entry name" value="siderophore_interacting"/>
    <property type="match status" value="1"/>
</dbReference>
<proteinExistence type="predicted"/>
<dbReference type="InterPro" id="IPR013113">
    <property type="entry name" value="SIP_FAD-bd"/>
</dbReference>
<gene>
    <name evidence="2" type="ORF">UL81_02315</name>
</gene>